<dbReference type="AlphaFoldDB" id="A0A1M6EWR7"/>
<dbReference type="SUPFAM" id="SSF52540">
    <property type="entry name" value="P-loop containing nucleoside triphosphate hydrolases"/>
    <property type="match status" value="1"/>
</dbReference>
<dbReference type="PROSITE" id="PS50893">
    <property type="entry name" value="ABC_TRANSPORTER_2"/>
    <property type="match status" value="1"/>
</dbReference>
<evidence type="ECO:0000259" key="4">
    <source>
        <dbReference type="PROSITE" id="PS50893"/>
    </source>
</evidence>
<dbReference type="EMBL" id="FQYR01000002">
    <property type="protein sequence ID" value="SHI89872.1"/>
    <property type="molecule type" value="Genomic_DNA"/>
</dbReference>
<protein>
    <submittedName>
        <fullName evidence="5">Iron(III) transport system ATP-binding protein</fullName>
    </submittedName>
</protein>
<dbReference type="GO" id="GO:0005524">
    <property type="term" value="F:ATP binding"/>
    <property type="evidence" value="ECO:0007669"/>
    <property type="project" value="UniProtKB-KW"/>
</dbReference>
<dbReference type="InParanoid" id="A0A1M6EWR7"/>
<accession>A0A1M6EWR7</accession>
<feature type="domain" description="ABC transporter" evidence="4">
    <location>
        <begin position="23"/>
        <end position="254"/>
    </location>
</feature>
<dbReference type="GO" id="GO:0043190">
    <property type="term" value="C:ATP-binding cassette (ABC) transporter complex"/>
    <property type="evidence" value="ECO:0007669"/>
    <property type="project" value="InterPro"/>
</dbReference>
<dbReference type="Gene3D" id="3.40.50.300">
    <property type="entry name" value="P-loop containing nucleotide triphosphate hydrolases"/>
    <property type="match status" value="1"/>
</dbReference>
<dbReference type="Gene3D" id="2.40.50.100">
    <property type="match status" value="1"/>
</dbReference>
<evidence type="ECO:0000313" key="6">
    <source>
        <dbReference type="Proteomes" id="UP000184510"/>
    </source>
</evidence>
<dbReference type="InterPro" id="IPR050093">
    <property type="entry name" value="ABC_SmlMolc_Importer"/>
</dbReference>
<evidence type="ECO:0000256" key="1">
    <source>
        <dbReference type="ARBA" id="ARBA00022448"/>
    </source>
</evidence>
<evidence type="ECO:0000313" key="5">
    <source>
        <dbReference type="EMBL" id="SHI89872.1"/>
    </source>
</evidence>
<keyword evidence="2" id="KW-0547">Nucleotide-binding</keyword>
<dbReference type="InterPro" id="IPR017871">
    <property type="entry name" value="ABC_transporter-like_CS"/>
</dbReference>
<dbReference type="STRING" id="1123071.SAMN02745181_1146"/>
<dbReference type="FunCoup" id="A0A1M6EWR7">
    <property type="interactions" value="236"/>
</dbReference>
<dbReference type="FunFam" id="3.40.50.300:FF:000425">
    <property type="entry name" value="Probable ABC transporter, ATP-binding subunit"/>
    <property type="match status" value="1"/>
</dbReference>
<dbReference type="PANTHER" id="PTHR42781:SF4">
    <property type="entry name" value="SPERMIDINE_PUTRESCINE IMPORT ATP-BINDING PROTEIN POTA"/>
    <property type="match status" value="1"/>
</dbReference>
<dbReference type="SUPFAM" id="SSF50331">
    <property type="entry name" value="MOP-like"/>
    <property type="match status" value="1"/>
</dbReference>
<dbReference type="GO" id="GO:0022857">
    <property type="term" value="F:transmembrane transporter activity"/>
    <property type="evidence" value="ECO:0007669"/>
    <property type="project" value="InterPro"/>
</dbReference>
<reference evidence="5 6" key="1">
    <citation type="submission" date="2016-11" db="EMBL/GenBank/DDBJ databases">
        <authorList>
            <person name="Jaros S."/>
            <person name="Januszkiewicz K."/>
            <person name="Wedrychowicz H."/>
        </authorList>
    </citation>
    <scope>NUCLEOTIDE SEQUENCE [LARGE SCALE GENOMIC DNA]</scope>
    <source>
        <strain evidence="5 6">DSM 18772</strain>
    </source>
</reference>
<dbReference type="InterPro" id="IPR027417">
    <property type="entry name" value="P-loop_NTPase"/>
</dbReference>
<proteinExistence type="predicted"/>
<gene>
    <name evidence="5" type="ORF">SAMN02745181_1146</name>
</gene>
<dbReference type="PANTHER" id="PTHR42781">
    <property type="entry name" value="SPERMIDINE/PUTRESCINE IMPORT ATP-BINDING PROTEIN POTA"/>
    <property type="match status" value="1"/>
</dbReference>
<keyword evidence="3 5" id="KW-0067">ATP-binding</keyword>
<dbReference type="InterPro" id="IPR008995">
    <property type="entry name" value="Mo/tungstate-bd_C_term_dom"/>
</dbReference>
<dbReference type="Proteomes" id="UP000184510">
    <property type="component" value="Unassembled WGS sequence"/>
</dbReference>
<dbReference type="Pfam" id="PF00005">
    <property type="entry name" value="ABC_tran"/>
    <property type="match status" value="1"/>
</dbReference>
<dbReference type="PROSITE" id="PS00211">
    <property type="entry name" value="ABC_TRANSPORTER_1"/>
    <property type="match status" value="1"/>
</dbReference>
<evidence type="ECO:0000256" key="3">
    <source>
        <dbReference type="ARBA" id="ARBA00022840"/>
    </source>
</evidence>
<name>A0A1M6EWR7_9BACT</name>
<keyword evidence="6" id="KW-1185">Reference proteome</keyword>
<dbReference type="InterPro" id="IPR003439">
    <property type="entry name" value="ABC_transporter-like_ATP-bd"/>
</dbReference>
<dbReference type="Pfam" id="PF08402">
    <property type="entry name" value="TOBE_2"/>
    <property type="match status" value="1"/>
</dbReference>
<dbReference type="SMART" id="SM00382">
    <property type="entry name" value="AAA"/>
    <property type="match status" value="1"/>
</dbReference>
<keyword evidence="1" id="KW-0813">Transport</keyword>
<sequence>MSDLFPCNGGVSGEDMQHLMDAIRIDSVSKTYDKGVQALKDVTLHVEAGELFFLLGASGCGKTTLLRTIAGLEEPDQGSIYFGERNVTNVPTHKREAAMVFQSYALWPHMSVGENVAFGLEERGIQGDELVDRTLEALEGVQLGGYEDRRIDQLSGGQQQRVALARALVVRPKCLLLDEPLSNLDAQLRLEMRTEIRRIVKEFGLTAIYVTHDQEEALSVADRIAVMHDGKVAQVGTPEEIYKMPRTQQVSQFMGEVNLMSGKVDWIVKDTEDEYVVRVITRAGEIFQGCVTERNWKPEVGDVVTISVRPEALRFDDSGDVINQVYGKVLERVYQGPTIQYLIRSVDGIYLQVSVMNPRMLREPGEEVALTSRQQDVVMLRP</sequence>
<dbReference type="InterPro" id="IPR003593">
    <property type="entry name" value="AAA+_ATPase"/>
</dbReference>
<dbReference type="RefSeq" id="WP_234991674.1">
    <property type="nucleotide sequence ID" value="NZ_FQYR01000002.1"/>
</dbReference>
<dbReference type="GO" id="GO:0016887">
    <property type="term" value="F:ATP hydrolysis activity"/>
    <property type="evidence" value="ECO:0007669"/>
    <property type="project" value="InterPro"/>
</dbReference>
<dbReference type="InterPro" id="IPR013611">
    <property type="entry name" value="Transp-assoc_OB_typ2"/>
</dbReference>
<dbReference type="GO" id="GO:0015697">
    <property type="term" value="P:quaternary ammonium group transport"/>
    <property type="evidence" value="ECO:0007669"/>
    <property type="project" value="UniProtKB-ARBA"/>
</dbReference>
<evidence type="ECO:0000256" key="2">
    <source>
        <dbReference type="ARBA" id="ARBA00022741"/>
    </source>
</evidence>
<organism evidence="5 6">
    <name type="scientific">Rubritalea squalenifaciens DSM 18772</name>
    <dbReference type="NCBI Taxonomy" id="1123071"/>
    <lineage>
        <taxon>Bacteria</taxon>
        <taxon>Pseudomonadati</taxon>
        <taxon>Verrucomicrobiota</taxon>
        <taxon>Verrucomicrobiia</taxon>
        <taxon>Verrucomicrobiales</taxon>
        <taxon>Rubritaleaceae</taxon>
        <taxon>Rubritalea</taxon>
    </lineage>
</organism>